<dbReference type="SUPFAM" id="SSF56037">
    <property type="entry name" value="PheT/TilS domain"/>
    <property type="match status" value="1"/>
</dbReference>
<dbReference type="GO" id="GO:0005524">
    <property type="term" value="F:ATP binding"/>
    <property type="evidence" value="ECO:0007669"/>
    <property type="project" value="UniProtKB-UniRule"/>
</dbReference>
<dbReference type="InterPro" id="IPR011063">
    <property type="entry name" value="TilS/TtcA_N"/>
</dbReference>
<evidence type="ECO:0000256" key="8">
    <source>
        <dbReference type="HAMAP-Rule" id="MF_01161"/>
    </source>
</evidence>
<dbReference type="InterPro" id="IPR012796">
    <property type="entry name" value="Lysidine-tRNA-synth_C"/>
</dbReference>
<gene>
    <name evidence="8" type="primary">tilS</name>
    <name evidence="10" type="ORF">HNQ55_002445</name>
</gene>
<evidence type="ECO:0000313" key="10">
    <source>
        <dbReference type="EMBL" id="MBB6543921.1"/>
    </source>
</evidence>
<keyword evidence="4 8" id="KW-0819">tRNA processing</keyword>
<accession>A0A7X0NII3</accession>
<protein>
    <recommendedName>
        <fullName evidence="8">tRNA(Ile)-lysidine synthase</fullName>
        <ecNumber evidence="8">6.3.4.19</ecNumber>
    </recommendedName>
    <alternativeName>
        <fullName evidence="8">tRNA(Ile)-2-lysyl-cytidine synthase</fullName>
    </alternativeName>
    <alternativeName>
        <fullName evidence="8">tRNA(Ile)-lysidine synthetase</fullName>
    </alternativeName>
</protein>
<comment type="subcellular location">
    <subcellularLocation>
        <location evidence="1 8">Cytoplasm</location>
    </subcellularLocation>
</comment>
<comment type="caution">
    <text evidence="10">The sequence shown here is derived from an EMBL/GenBank/DDBJ whole genome shotgun (WGS) entry which is preliminary data.</text>
</comment>
<keyword evidence="11" id="KW-1185">Reference proteome</keyword>
<evidence type="ECO:0000256" key="2">
    <source>
        <dbReference type="ARBA" id="ARBA00022490"/>
    </source>
</evidence>
<dbReference type="GO" id="GO:0005737">
    <property type="term" value="C:cytoplasm"/>
    <property type="evidence" value="ECO:0007669"/>
    <property type="project" value="UniProtKB-SubCell"/>
</dbReference>
<dbReference type="CDD" id="cd01992">
    <property type="entry name" value="TilS_N"/>
    <property type="match status" value="1"/>
</dbReference>
<comment type="domain">
    <text evidence="8">The N-terminal region contains the highly conserved SGGXDS motif, predicted to be a P-loop motif involved in ATP binding.</text>
</comment>
<evidence type="ECO:0000256" key="6">
    <source>
        <dbReference type="ARBA" id="ARBA00022840"/>
    </source>
</evidence>
<evidence type="ECO:0000256" key="5">
    <source>
        <dbReference type="ARBA" id="ARBA00022741"/>
    </source>
</evidence>
<evidence type="ECO:0000256" key="3">
    <source>
        <dbReference type="ARBA" id="ARBA00022598"/>
    </source>
</evidence>
<proteinExistence type="inferred from homology"/>
<organism evidence="10 11">
    <name type="scientific">Thalassotalea piscium</name>
    <dbReference type="NCBI Taxonomy" id="1230533"/>
    <lineage>
        <taxon>Bacteria</taxon>
        <taxon>Pseudomonadati</taxon>
        <taxon>Pseudomonadota</taxon>
        <taxon>Gammaproteobacteria</taxon>
        <taxon>Alteromonadales</taxon>
        <taxon>Colwelliaceae</taxon>
        <taxon>Thalassotalea</taxon>
    </lineage>
</organism>
<dbReference type="PANTHER" id="PTHR43033">
    <property type="entry name" value="TRNA(ILE)-LYSIDINE SYNTHASE-RELATED"/>
    <property type="match status" value="1"/>
</dbReference>
<dbReference type="Pfam" id="PF11734">
    <property type="entry name" value="TilS_C"/>
    <property type="match status" value="1"/>
</dbReference>
<dbReference type="InterPro" id="IPR012094">
    <property type="entry name" value="tRNA_Ile_lys_synt"/>
</dbReference>
<dbReference type="Pfam" id="PF01171">
    <property type="entry name" value="ATP_bind_3"/>
    <property type="match status" value="1"/>
</dbReference>
<dbReference type="SUPFAM" id="SSF82829">
    <property type="entry name" value="MesJ substrate recognition domain-like"/>
    <property type="match status" value="1"/>
</dbReference>
<dbReference type="EC" id="6.3.4.19" evidence="8"/>
<evidence type="ECO:0000256" key="7">
    <source>
        <dbReference type="ARBA" id="ARBA00048539"/>
    </source>
</evidence>
<dbReference type="InterPro" id="IPR014729">
    <property type="entry name" value="Rossmann-like_a/b/a_fold"/>
</dbReference>
<dbReference type="SUPFAM" id="SSF52402">
    <property type="entry name" value="Adenine nucleotide alpha hydrolases-like"/>
    <property type="match status" value="1"/>
</dbReference>
<dbReference type="NCBIfam" id="TIGR02432">
    <property type="entry name" value="lysidine_TilS_N"/>
    <property type="match status" value="1"/>
</dbReference>
<dbReference type="GO" id="GO:0032267">
    <property type="term" value="F:tRNA(Ile)-lysidine synthase activity"/>
    <property type="evidence" value="ECO:0007669"/>
    <property type="project" value="UniProtKB-EC"/>
</dbReference>
<keyword evidence="3 8" id="KW-0436">Ligase</keyword>
<dbReference type="NCBIfam" id="TIGR02433">
    <property type="entry name" value="lysidine_TilS_C"/>
    <property type="match status" value="1"/>
</dbReference>
<dbReference type="InterPro" id="IPR012795">
    <property type="entry name" value="tRNA_Ile_lys_synt_N"/>
</dbReference>
<name>A0A7X0NII3_9GAMM</name>
<feature type="domain" description="Lysidine-tRNA(Ile) synthetase C-terminal" evidence="9">
    <location>
        <begin position="386"/>
        <end position="459"/>
    </location>
</feature>
<dbReference type="Gene3D" id="1.20.59.20">
    <property type="match status" value="1"/>
</dbReference>
<evidence type="ECO:0000259" key="9">
    <source>
        <dbReference type="SMART" id="SM00977"/>
    </source>
</evidence>
<evidence type="ECO:0000313" key="11">
    <source>
        <dbReference type="Proteomes" id="UP000537141"/>
    </source>
</evidence>
<dbReference type="AlphaFoldDB" id="A0A7X0NII3"/>
<keyword evidence="6 8" id="KW-0067">ATP-binding</keyword>
<dbReference type="SMART" id="SM00977">
    <property type="entry name" value="TilS_C"/>
    <property type="match status" value="1"/>
</dbReference>
<dbReference type="Proteomes" id="UP000537141">
    <property type="component" value="Unassembled WGS sequence"/>
</dbReference>
<dbReference type="HAMAP" id="MF_01161">
    <property type="entry name" value="tRNA_Ile_lys_synt"/>
    <property type="match status" value="1"/>
</dbReference>
<evidence type="ECO:0000256" key="1">
    <source>
        <dbReference type="ARBA" id="ARBA00004496"/>
    </source>
</evidence>
<keyword evidence="2 8" id="KW-0963">Cytoplasm</keyword>
<dbReference type="Pfam" id="PF09179">
    <property type="entry name" value="TilS"/>
    <property type="match status" value="1"/>
</dbReference>
<comment type="catalytic activity">
    <reaction evidence="7 8">
        <text>cytidine(34) in tRNA(Ile2) + L-lysine + ATP = lysidine(34) in tRNA(Ile2) + AMP + diphosphate + H(+)</text>
        <dbReference type="Rhea" id="RHEA:43744"/>
        <dbReference type="Rhea" id="RHEA-COMP:10625"/>
        <dbReference type="Rhea" id="RHEA-COMP:10670"/>
        <dbReference type="ChEBI" id="CHEBI:15378"/>
        <dbReference type="ChEBI" id="CHEBI:30616"/>
        <dbReference type="ChEBI" id="CHEBI:32551"/>
        <dbReference type="ChEBI" id="CHEBI:33019"/>
        <dbReference type="ChEBI" id="CHEBI:82748"/>
        <dbReference type="ChEBI" id="CHEBI:83665"/>
        <dbReference type="ChEBI" id="CHEBI:456215"/>
        <dbReference type="EC" id="6.3.4.19"/>
    </reaction>
</comment>
<sequence length="470" mass="53042">MMQLISIQRALKEQLQCYPTKNLVIACSGGVDSLVLLYEVASLVKAKVIKNKITVCYVNHGLSEHAVTWHNFVQQHCHKLSLAFIGKRVHIDKNANQSLEAQARDARYRALYDVAGNKGIVITAHHQDDQIETFFLALKRGSGLKGLSSMSTYGSLQTESGSLALLRPLLTISRQCIEDRAKALSLEWVEDESNLDQQFDRNFLRQTIIPMLAQRWPGIGQSIARTTEHCQDAQQLIDDVASNDLHQCLNQDNELDVKKLLTLSSSRFNYVIRYYLNQHHQLMPSSQVLAQVKKQLSASGDKTPQVKVGNKWFRRFQNKLMLTDDFADLSSWQGIVDIAKLKQAPLLILLPDNVGKLSLSISNSDEAKLPADNITCLFIPDKIEQLSIQFNHNNPTCLPDYRQHSRSLKKIFQELKIAPWQRKRVPLIFEQETLIAALGQFTCQPYTAKCAGTDGIIKLNVHWLASDNSG</sequence>
<dbReference type="GO" id="GO:0006400">
    <property type="term" value="P:tRNA modification"/>
    <property type="evidence" value="ECO:0007669"/>
    <property type="project" value="UniProtKB-UniRule"/>
</dbReference>
<dbReference type="Gene3D" id="3.40.50.620">
    <property type="entry name" value="HUPs"/>
    <property type="match status" value="1"/>
</dbReference>
<dbReference type="InterPro" id="IPR015262">
    <property type="entry name" value="tRNA_Ile_lys_synt_subst-bd"/>
</dbReference>
<comment type="similarity">
    <text evidence="8">Belongs to the tRNA(Ile)-lysidine synthase family.</text>
</comment>
<comment type="function">
    <text evidence="8">Ligates lysine onto the cytidine present at position 34 of the AUA codon-specific tRNA(Ile) that contains the anticodon CAU, in an ATP-dependent manner. Cytidine is converted to lysidine, thus changing the amino acid specificity of the tRNA from methionine to isoleucine.</text>
</comment>
<dbReference type="PANTHER" id="PTHR43033:SF1">
    <property type="entry name" value="TRNA(ILE)-LYSIDINE SYNTHASE-RELATED"/>
    <property type="match status" value="1"/>
</dbReference>
<keyword evidence="5 8" id="KW-0547">Nucleotide-binding</keyword>
<dbReference type="EMBL" id="JACHHU010000021">
    <property type="protein sequence ID" value="MBB6543921.1"/>
    <property type="molecule type" value="Genomic_DNA"/>
</dbReference>
<feature type="binding site" evidence="8">
    <location>
        <begin position="28"/>
        <end position="33"/>
    </location>
    <ligand>
        <name>ATP</name>
        <dbReference type="ChEBI" id="CHEBI:30616"/>
    </ligand>
</feature>
<evidence type="ECO:0000256" key="4">
    <source>
        <dbReference type="ARBA" id="ARBA00022694"/>
    </source>
</evidence>
<reference evidence="10 11" key="1">
    <citation type="submission" date="2020-08" db="EMBL/GenBank/DDBJ databases">
        <title>Genomic Encyclopedia of Type Strains, Phase IV (KMG-IV): sequencing the most valuable type-strain genomes for metagenomic binning, comparative biology and taxonomic classification.</title>
        <authorList>
            <person name="Goeker M."/>
        </authorList>
    </citation>
    <scope>NUCLEOTIDE SEQUENCE [LARGE SCALE GENOMIC DNA]</scope>
    <source>
        <strain evidence="10 11">DSM 26287</strain>
    </source>
</reference>
<dbReference type="RefSeq" id="WP_184424692.1">
    <property type="nucleotide sequence ID" value="NZ_AP027362.1"/>
</dbReference>